<evidence type="ECO:0000313" key="2">
    <source>
        <dbReference type="EMBL" id="QYZ68235.1"/>
    </source>
</evidence>
<dbReference type="GO" id="GO:0016747">
    <property type="term" value="F:acyltransferase activity, transferring groups other than amino-acyl groups"/>
    <property type="evidence" value="ECO:0007669"/>
    <property type="project" value="InterPro"/>
</dbReference>
<dbReference type="InterPro" id="IPR000182">
    <property type="entry name" value="GNAT_dom"/>
</dbReference>
<proteinExistence type="predicted"/>
<keyword evidence="3" id="KW-1185">Reference proteome</keyword>
<dbReference type="PROSITE" id="PS51186">
    <property type="entry name" value="GNAT"/>
    <property type="match status" value="1"/>
</dbReference>
<dbReference type="SUPFAM" id="SSF55729">
    <property type="entry name" value="Acyl-CoA N-acyltransferases (Nat)"/>
    <property type="match status" value="1"/>
</dbReference>
<sequence>MARGVASPMIRPLARDEATAACARIIGLLPDWFGLPESNAAYVNGVAECLCLGAFGDNQCLGLIALRPHYGTTLEIWWMGVDPARHRQSIGKALVRAALDHARRQGFRDMVLMTLSEESDDPGYAATRRFYLSQGFRPLVHDHMADPDNPLMWMIRTAGEPA</sequence>
<dbReference type="Proteomes" id="UP000826300">
    <property type="component" value="Chromosome"/>
</dbReference>
<dbReference type="CDD" id="cd04301">
    <property type="entry name" value="NAT_SF"/>
    <property type="match status" value="1"/>
</dbReference>
<dbReference type="RefSeq" id="WP_220660459.1">
    <property type="nucleotide sequence ID" value="NZ_CP069370.1"/>
</dbReference>
<dbReference type="Pfam" id="PF00583">
    <property type="entry name" value="Acetyltransf_1"/>
    <property type="match status" value="1"/>
</dbReference>
<dbReference type="EMBL" id="CP069370">
    <property type="protein sequence ID" value="QYZ68235.1"/>
    <property type="molecule type" value="Genomic_DNA"/>
</dbReference>
<dbReference type="AlphaFoldDB" id="A0A8G0ZT94"/>
<accession>A0A8G0ZT94</accession>
<reference evidence="2" key="1">
    <citation type="submission" date="2021-02" db="EMBL/GenBank/DDBJ databases">
        <title>Rhodobacter shimadae sp. nov., an aerobic anoxygenic phototrophic bacterium isolated from a hot spring.</title>
        <authorList>
            <person name="Muramatsu S."/>
            <person name="Haruta S."/>
            <person name="Hirose S."/>
            <person name="Hanada S."/>
        </authorList>
    </citation>
    <scope>NUCLEOTIDE SEQUENCE</scope>
    <source>
        <strain evidence="2">N10</strain>
    </source>
</reference>
<feature type="domain" description="N-acetyltransferase" evidence="1">
    <location>
        <begin position="8"/>
        <end position="159"/>
    </location>
</feature>
<dbReference type="InterPro" id="IPR016181">
    <property type="entry name" value="Acyl_CoA_acyltransferase"/>
</dbReference>
<organism evidence="2 3">
    <name type="scientific">Neotabrizicola shimadae</name>
    <dbReference type="NCBI Taxonomy" id="2807096"/>
    <lineage>
        <taxon>Bacteria</taxon>
        <taxon>Pseudomonadati</taxon>
        <taxon>Pseudomonadota</taxon>
        <taxon>Alphaproteobacteria</taxon>
        <taxon>Rhodobacterales</taxon>
        <taxon>Paracoccaceae</taxon>
        <taxon>Neotabrizicola</taxon>
    </lineage>
</organism>
<dbReference type="Gene3D" id="3.40.630.30">
    <property type="match status" value="1"/>
</dbReference>
<gene>
    <name evidence="2" type="ORF">JO391_10560</name>
</gene>
<name>A0A8G0ZT94_9RHOB</name>
<protein>
    <submittedName>
        <fullName evidence="2">GNAT family N-acetyltransferase</fullName>
    </submittedName>
</protein>
<dbReference type="KEGG" id="nsm:JO391_10560"/>
<evidence type="ECO:0000259" key="1">
    <source>
        <dbReference type="PROSITE" id="PS51186"/>
    </source>
</evidence>
<evidence type="ECO:0000313" key="3">
    <source>
        <dbReference type="Proteomes" id="UP000826300"/>
    </source>
</evidence>